<evidence type="ECO:0000313" key="2">
    <source>
        <dbReference type="EMBL" id="MFD2699441.1"/>
    </source>
</evidence>
<feature type="transmembrane region" description="Helical" evidence="1">
    <location>
        <begin position="12"/>
        <end position="28"/>
    </location>
</feature>
<protein>
    <submittedName>
        <fullName evidence="2">Phage holin family protein</fullName>
    </submittedName>
</protein>
<evidence type="ECO:0000256" key="1">
    <source>
        <dbReference type="SAM" id="Phobius"/>
    </source>
</evidence>
<feature type="transmembrane region" description="Helical" evidence="1">
    <location>
        <begin position="37"/>
        <end position="56"/>
    </location>
</feature>
<sequence>MEWSAIWELIDPRLVGVVAACWVVGYILKSTPSFPDWTIVYVVVVVAVGLSVWILGLSPDSVIQGILAGAFSVYGHQVVKQTRSARSGSGSGENE</sequence>
<keyword evidence="1" id="KW-1133">Transmembrane helix</keyword>
<dbReference type="InterPro" id="IPR032111">
    <property type="entry name" value="Clostridium_phage_holin"/>
</dbReference>
<keyword evidence="1" id="KW-0472">Membrane</keyword>
<dbReference type="RefSeq" id="WP_076311982.1">
    <property type="nucleotide sequence ID" value="NZ_JBHUMJ010000002.1"/>
</dbReference>
<keyword evidence="3" id="KW-1185">Reference proteome</keyword>
<proteinExistence type="predicted"/>
<accession>A0ABW5SIB9</accession>
<organism evidence="2 3">
    <name type="scientific">Paenibacillus shunpengii</name>
    <dbReference type="NCBI Taxonomy" id="2054424"/>
    <lineage>
        <taxon>Bacteria</taxon>
        <taxon>Bacillati</taxon>
        <taxon>Bacillota</taxon>
        <taxon>Bacilli</taxon>
        <taxon>Bacillales</taxon>
        <taxon>Paenibacillaceae</taxon>
        <taxon>Paenibacillus</taxon>
    </lineage>
</organism>
<dbReference type="EMBL" id="JBHUMJ010000002">
    <property type="protein sequence ID" value="MFD2699441.1"/>
    <property type="molecule type" value="Genomic_DNA"/>
</dbReference>
<evidence type="ECO:0000313" key="3">
    <source>
        <dbReference type="Proteomes" id="UP001597540"/>
    </source>
</evidence>
<gene>
    <name evidence="2" type="ORF">ACFSVM_03070</name>
</gene>
<name>A0ABW5SIB9_9BACL</name>
<keyword evidence="1" id="KW-0812">Transmembrane</keyword>
<reference evidence="3" key="1">
    <citation type="journal article" date="2019" name="Int. J. Syst. Evol. Microbiol.">
        <title>The Global Catalogue of Microorganisms (GCM) 10K type strain sequencing project: providing services to taxonomists for standard genome sequencing and annotation.</title>
        <authorList>
            <consortium name="The Broad Institute Genomics Platform"/>
            <consortium name="The Broad Institute Genome Sequencing Center for Infectious Disease"/>
            <person name="Wu L."/>
            <person name="Ma J."/>
        </authorList>
    </citation>
    <scope>NUCLEOTIDE SEQUENCE [LARGE SCALE GENOMIC DNA]</scope>
    <source>
        <strain evidence="3">KCTC 33849</strain>
    </source>
</reference>
<comment type="caution">
    <text evidence="2">The sequence shown here is derived from an EMBL/GenBank/DDBJ whole genome shotgun (WGS) entry which is preliminary data.</text>
</comment>
<dbReference type="Proteomes" id="UP001597540">
    <property type="component" value="Unassembled WGS sequence"/>
</dbReference>
<dbReference type="Pfam" id="PF16079">
    <property type="entry name" value="Phage_holin_5_2"/>
    <property type="match status" value="1"/>
</dbReference>